<gene>
    <name evidence="1" type="ORF">IW20_25175</name>
</gene>
<dbReference type="eggNOG" id="ENOG502ZY5H">
    <property type="taxonomic scope" value="Bacteria"/>
</dbReference>
<evidence type="ECO:0000313" key="1">
    <source>
        <dbReference type="EMBL" id="KFF02754.1"/>
    </source>
</evidence>
<evidence type="ECO:0008006" key="3">
    <source>
        <dbReference type="Google" id="ProtNLM"/>
    </source>
</evidence>
<dbReference type="Proteomes" id="UP000028712">
    <property type="component" value="Unassembled WGS sequence"/>
</dbReference>
<dbReference type="AlphaFoldDB" id="A0A085ZE90"/>
<dbReference type="STRING" id="991.IW20_25175"/>
<proteinExistence type="predicted"/>
<comment type="caution">
    <text evidence="1">The sequence shown here is derived from an EMBL/GenBank/DDBJ whole genome shotgun (WGS) entry which is preliminary data.</text>
</comment>
<sequence>MEKRKYLYSFIMEYDGGTYIAQVYATNEHEAMRVWLNELDVKPIDSFTEKDKKRLIMEDFVDENPILISGCKNIWNIGLRIRKNKMLAMINIVKTVE</sequence>
<dbReference type="OrthoDB" id="7596925at2"/>
<evidence type="ECO:0000313" key="2">
    <source>
        <dbReference type="Proteomes" id="UP000028712"/>
    </source>
</evidence>
<dbReference type="EMBL" id="JPRM01000061">
    <property type="protein sequence ID" value="KFF02754.1"/>
    <property type="molecule type" value="Genomic_DNA"/>
</dbReference>
<name>A0A085ZE90_FLAHY</name>
<organism evidence="1 2">
    <name type="scientific">Flavobacterium hydatis</name>
    <name type="common">Cytophaga aquatilis</name>
    <dbReference type="NCBI Taxonomy" id="991"/>
    <lineage>
        <taxon>Bacteria</taxon>
        <taxon>Pseudomonadati</taxon>
        <taxon>Bacteroidota</taxon>
        <taxon>Flavobacteriia</taxon>
        <taxon>Flavobacteriales</taxon>
        <taxon>Flavobacteriaceae</taxon>
        <taxon>Flavobacterium</taxon>
    </lineage>
</organism>
<reference evidence="1 2" key="1">
    <citation type="submission" date="2014-07" db="EMBL/GenBank/DDBJ databases">
        <title>Genome of Flavobacterium hydatis DSM 2063.</title>
        <authorList>
            <person name="Pipes S.E."/>
            <person name="Stropko S.J."/>
            <person name="Newman J.D."/>
        </authorList>
    </citation>
    <scope>NUCLEOTIDE SEQUENCE [LARGE SCALE GENOMIC DNA]</scope>
    <source>
        <strain evidence="1 2">DSM 2063</strain>
    </source>
</reference>
<protein>
    <recommendedName>
        <fullName evidence="3">PH domain-containing protein</fullName>
    </recommendedName>
</protein>
<dbReference type="RefSeq" id="WP_035628755.1">
    <property type="nucleotide sequence ID" value="NZ_JBEWQG010000025.1"/>
</dbReference>
<accession>A0A085ZE90</accession>